<gene>
    <name evidence="1" type="ORF">TRIP_D440223</name>
</gene>
<name>A0A653AKH9_9BACT</name>
<sequence>MRDYLGYICIIKITLNITIEMNTTLKISKSEVMKSAWAKFKRFTSKNFPEYNKPFSYYLKQSWIEWKNVIKNRMNAINQSQNTTVCVSMESEINFNINFYNSKCYKGD</sequence>
<dbReference type="EMBL" id="UPXZ01000039">
    <property type="protein sequence ID" value="VBB48205.1"/>
    <property type="molecule type" value="Genomic_DNA"/>
</dbReference>
<organism evidence="1">
    <name type="scientific">uncultured Paludibacter sp</name>
    <dbReference type="NCBI Taxonomy" id="497635"/>
    <lineage>
        <taxon>Bacteria</taxon>
        <taxon>Pseudomonadati</taxon>
        <taxon>Bacteroidota</taxon>
        <taxon>Bacteroidia</taxon>
        <taxon>Bacteroidales</taxon>
        <taxon>Paludibacteraceae</taxon>
        <taxon>Paludibacter</taxon>
        <taxon>environmental samples</taxon>
    </lineage>
</organism>
<reference evidence="1" key="1">
    <citation type="submission" date="2018-07" db="EMBL/GenBank/DDBJ databases">
        <authorList>
            <consortium name="Genoscope - CEA"/>
            <person name="William W."/>
        </authorList>
    </citation>
    <scope>NUCLEOTIDE SEQUENCE</scope>
    <source>
        <strain evidence="1">IK1</strain>
    </source>
</reference>
<protein>
    <submittedName>
        <fullName evidence="1">Uncharacterized protein</fullName>
    </submittedName>
</protein>
<accession>A0A653AKH9</accession>
<evidence type="ECO:0000313" key="1">
    <source>
        <dbReference type="EMBL" id="VBB48205.1"/>
    </source>
</evidence>
<proteinExistence type="predicted"/>
<dbReference type="AlphaFoldDB" id="A0A653AKH9"/>